<protein>
    <submittedName>
        <fullName evidence="2">Uncharacterized protein</fullName>
    </submittedName>
</protein>
<organism evidence="1 2">
    <name type="scientific">Panagrolaimus sp. ES5</name>
    <dbReference type="NCBI Taxonomy" id="591445"/>
    <lineage>
        <taxon>Eukaryota</taxon>
        <taxon>Metazoa</taxon>
        <taxon>Ecdysozoa</taxon>
        <taxon>Nematoda</taxon>
        <taxon>Chromadorea</taxon>
        <taxon>Rhabditida</taxon>
        <taxon>Tylenchina</taxon>
        <taxon>Panagrolaimomorpha</taxon>
        <taxon>Panagrolaimoidea</taxon>
        <taxon>Panagrolaimidae</taxon>
        <taxon>Panagrolaimus</taxon>
    </lineage>
</organism>
<proteinExistence type="predicted"/>
<evidence type="ECO:0000313" key="2">
    <source>
        <dbReference type="WBParaSite" id="ES5_v2.g28011.t1"/>
    </source>
</evidence>
<accession>A0AC34GE17</accession>
<name>A0AC34GE17_9BILA</name>
<evidence type="ECO:0000313" key="1">
    <source>
        <dbReference type="Proteomes" id="UP000887579"/>
    </source>
</evidence>
<dbReference type="Proteomes" id="UP000887579">
    <property type="component" value="Unplaced"/>
</dbReference>
<sequence length="209" mass="23671">MVQHKLVQEVAEKQFEDMAQTDGEKAAKAHIFEVLKKMKETEDTARGFKMTSTPSATMNPMPFFDLSPVTSSSPTSSFSTSNEESQETVQIDAFFDRIFFDKINTRALEAHFDVQLDTKSSDENFQVMIKGKESNVIECLKKLREIKSDCEEYGLDSTTDVSQLLEKEEERRGKYLDIEILMEANENDKKLLAHCYNDGNNSSSGEPAP</sequence>
<reference evidence="2" key="1">
    <citation type="submission" date="2022-11" db="UniProtKB">
        <authorList>
            <consortium name="WormBaseParasite"/>
        </authorList>
    </citation>
    <scope>IDENTIFICATION</scope>
</reference>
<dbReference type="WBParaSite" id="ES5_v2.g28011.t1">
    <property type="protein sequence ID" value="ES5_v2.g28011.t1"/>
    <property type="gene ID" value="ES5_v2.g28011"/>
</dbReference>